<dbReference type="Proteomes" id="UP001054945">
    <property type="component" value="Unassembled WGS sequence"/>
</dbReference>
<dbReference type="EMBL" id="BPLR01008883">
    <property type="protein sequence ID" value="GIY27945.1"/>
    <property type="molecule type" value="Genomic_DNA"/>
</dbReference>
<protein>
    <submittedName>
        <fullName evidence="1">Uncharacterized protein</fullName>
    </submittedName>
</protein>
<evidence type="ECO:0000313" key="1">
    <source>
        <dbReference type="EMBL" id="GIY27945.1"/>
    </source>
</evidence>
<comment type="caution">
    <text evidence="1">The sequence shown here is derived from an EMBL/GenBank/DDBJ whole genome shotgun (WGS) entry which is preliminary data.</text>
</comment>
<sequence length="91" mass="10743">MWKTRIVRKDANGCRFHHPNPPWVHAPLTVLLRGTNEELGGRFWRSMPQDVLIHPWKTHFLHVVEVQPHSRPVICNIFFRCRAVNDLVLES</sequence>
<dbReference type="AlphaFoldDB" id="A0AAV4S1P3"/>
<proteinExistence type="predicted"/>
<gene>
    <name evidence="1" type="ORF">CEXT_747401</name>
</gene>
<name>A0AAV4S1P3_CAEEX</name>
<organism evidence="1 2">
    <name type="scientific">Caerostris extrusa</name>
    <name type="common">Bark spider</name>
    <name type="synonym">Caerostris bankana</name>
    <dbReference type="NCBI Taxonomy" id="172846"/>
    <lineage>
        <taxon>Eukaryota</taxon>
        <taxon>Metazoa</taxon>
        <taxon>Ecdysozoa</taxon>
        <taxon>Arthropoda</taxon>
        <taxon>Chelicerata</taxon>
        <taxon>Arachnida</taxon>
        <taxon>Araneae</taxon>
        <taxon>Araneomorphae</taxon>
        <taxon>Entelegynae</taxon>
        <taxon>Araneoidea</taxon>
        <taxon>Araneidae</taxon>
        <taxon>Caerostris</taxon>
    </lineage>
</organism>
<reference evidence="1 2" key="1">
    <citation type="submission" date="2021-06" db="EMBL/GenBank/DDBJ databases">
        <title>Caerostris extrusa draft genome.</title>
        <authorList>
            <person name="Kono N."/>
            <person name="Arakawa K."/>
        </authorList>
    </citation>
    <scope>NUCLEOTIDE SEQUENCE [LARGE SCALE GENOMIC DNA]</scope>
</reference>
<keyword evidence="2" id="KW-1185">Reference proteome</keyword>
<evidence type="ECO:0000313" key="2">
    <source>
        <dbReference type="Proteomes" id="UP001054945"/>
    </source>
</evidence>
<accession>A0AAV4S1P3</accession>